<evidence type="ECO:0000313" key="5">
    <source>
        <dbReference type="EMBL" id="PAU81815.1"/>
    </source>
</evidence>
<dbReference type="PANTHER" id="PTHR11049:SF5">
    <property type="entry name" value="ACYL-COA THIOESTER HYDROLASE YCIA"/>
    <property type="match status" value="1"/>
</dbReference>
<protein>
    <submittedName>
        <fullName evidence="5">Acyl-CoA thioesterase</fullName>
    </submittedName>
</protein>
<dbReference type="AlphaFoldDB" id="A0A2A2FB42"/>
<keyword evidence="6" id="KW-1185">Reference proteome</keyword>
<evidence type="ECO:0000259" key="4">
    <source>
        <dbReference type="PROSITE" id="PS51770"/>
    </source>
</evidence>
<dbReference type="InterPro" id="IPR033120">
    <property type="entry name" value="HOTDOG_ACOT"/>
</dbReference>
<reference evidence="5 6" key="1">
    <citation type="submission" date="2017-08" db="EMBL/GenBank/DDBJ databases">
        <title>Halovibrio sewagensis sp. nov., isolated from wastewater of high salinity.</title>
        <authorList>
            <person name="Dong X."/>
            <person name="Zhang G."/>
        </authorList>
    </citation>
    <scope>NUCLEOTIDE SEQUENCE [LARGE SCALE GENOMIC DNA]</scope>
    <source>
        <strain evidence="5 6">YL5-2</strain>
    </source>
</reference>
<dbReference type="InterPro" id="IPR006683">
    <property type="entry name" value="Thioestr_dom"/>
</dbReference>
<dbReference type="GO" id="GO:0052816">
    <property type="term" value="F:long-chain fatty acyl-CoA hydrolase activity"/>
    <property type="evidence" value="ECO:0007669"/>
    <property type="project" value="TreeGrafter"/>
</dbReference>
<name>A0A2A2FB42_9GAMM</name>
<accession>A0A2A2FB42</accession>
<dbReference type="EMBL" id="NSKD01000001">
    <property type="protein sequence ID" value="PAU81815.1"/>
    <property type="molecule type" value="Genomic_DNA"/>
</dbReference>
<evidence type="ECO:0000256" key="1">
    <source>
        <dbReference type="ARBA" id="ARBA00010458"/>
    </source>
</evidence>
<dbReference type="PANTHER" id="PTHR11049">
    <property type="entry name" value="ACYL COENZYME A THIOESTER HYDROLASE"/>
    <property type="match status" value="1"/>
</dbReference>
<evidence type="ECO:0000256" key="3">
    <source>
        <dbReference type="PROSITE-ProRule" id="PRU01106"/>
    </source>
</evidence>
<dbReference type="Gene3D" id="3.10.129.10">
    <property type="entry name" value="Hotdog Thioesterase"/>
    <property type="match status" value="1"/>
</dbReference>
<dbReference type="OrthoDB" id="9801856at2"/>
<comment type="similarity">
    <text evidence="1">Belongs to the acyl coenzyme A hydrolase family.</text>
</comment>
<dbReference type="Proteomes" id="UP000218896">
    <property type="component" value="Unassembled WGS sequence"/>
</dbReference>
<dbReference type="GO" id="GO:0009062">
    <property type="term" value="P:fatty acid catabolic process"/>
    <property type="evidence" value="ECO:0007669"/>
    <property type="project" value="TreeGrafter"/>
</dbReference>
<evidence type="ECO:0000256" key="2">
    <source>
        <dbReference type="ARBA" id="ARBA00022801"/>
    </source>
</evidence>
<dbReference type="Pfam" id="PF03061">
    <property type="entry name" value="4HBT"/>
    <property type="match status" value="1"/>
</dbReference>
<feature type="domain" description="HotDog ACOT-type" evidence="4">
    <location>
        <begin position="10"/>
        <end position="122"/>
    </location>
</feature>
<dbReference type="RefSeq" id="WP_095615915.1">
    <property type="nucleotide sequence ID" value="NZ_NSKD01000001.1"/>
</dbReference>
<comment type="caution">
    <text evidence="5">The sequence shown here is derived from an EMBL/GenBank/DDBJ whole genome shotgun (WGS) entry which is preliminary data.</text>
</comment>
<dbReference type="InterPro" id="IPR040170">
    <property type="entry name" value="Cytosol_ACT"/>
</dbReference>
<evidence type="ECO:0000313" key="6">
    <source>
        <dbReference type="Proteomes" id="UP000218896"/>
    </source>
</evidence>
<sequence>MKTQPDKPQPRGELTLQLVTMASDTNNNGDIYAGWLVNKMDLASATAAGRLARGRTATVAMEGMEFLSPVRLGAEVAFYTHLEDIGRSSMKIRVEVWTRDQTEQHARKVTEAQFVSVAIDEHGRIREVPEPAQKL</sequence>
<keyword evidence="2 3" id="KW-0378">Hydrolase</keyword>
<dbReference type="GO" id="GO:0005829">
    <property type="term" value="C:cytosol"/>
    <property type="evidence" value="ECO:0007669"/>
    <property type="project" value="TreeGrafter"/>
</dbReference>
<dbReference type="InterPro" id="IPR029069">
    <property type="entry name" value="HotDog_dom_sf"/>
</dbReference>
<proteinExistence type="inferred from homology"/>
<dbReference type="CDD" id="cd03442">
    <property type="entry name" value="BFIT_BACH"/>
    <property type="match status" value="1"/>
</dbReference>
<organism evidence="5 6">
    <name type="scientific">Halovibrio salipaludis</name>
    <dbReference type="NCBI Taxonomy" id="2032626"/>
    <lineage>
        <taxon>Bacteria</taxon>
        <taxon>Pseudomonadati</taxon>
        <taxon>Pseudomonadota</taxon>
        <taxon>Gammaproteobacteria</taxon>
        <taxon>Oceanospirillales</taxon>
        <taxon>Halomonadaceae</taxon>
        <taxon>Halovibrio</taxon>
    </lineage>
</organism>
<dbReference type="GO" id="GO:0006637">
    <property type="term" value="P:acyl-CoA metabolic process"/>
    <property type="evidence" value="ECO:0007669"/>
    <property type="project" value="TreeGrafter"/>
</dbReference>
<gene>
    <name evidence="5" type="ORF">CK501_01280</name>
</gene>
<dbReference type="PROSITE" id="PS51770">
    <property type="entry name" value="HOTDOG_ACOT"/>
    <property type="match status" value="1"/>
</dbReference>
<dbReference type="SUPFAM" id="SSF54637">
    <property type="entry name" value="Thioesterase/thiol ester dehydrase-isomerase"/>
    <property type="match status" value="1"/>
</dbReference>